<dbReference type="EMBL" id="SRLO01000001">
    <property type="protein sequence ID" value="TNN89520.1"/>
    <property type="molecule type" value="Genomic_DNA"/>
</dbReference>
<dbReference type="Proteomes" id="UP000314294">
    <property type="component" value="Unassembled WGS sequence"/>
</dbReference>
<gene>
    <name evidence="1" type="ORF">EYF80_000123</name>
</gene>
<protein>
    <submittedName>
        <fullName evidence="1">Uncharacterized protein</fullName>
    </submittedName>
</protein>
<comment type="caution">
    <text evidence="1">The sequence shown here is derived from an EMBL/GenBank/DDBJ whole genome shotgun (WGS) entry which is preliminary data.</text>
</comment>
<evidence type="ECO:0000313" key="1">
    <source>
        <dbReference type="EMBL" id="TNN89520.1"/>
    </source>
</evidence>
<name>A0A4Z2JH75_9TELE</name>
<organism evidence="1 2">
    <name type="scientific">Liparis tanakae</name>
    <name type="common">Tanaka's snailfish</name>
    <dbReference type="NCBI Taxonomy" id="230148"/>
    <lineage>
        <taxon>Eukaryota</taxon>
        <taxon>Metazoa</taxon>
        <taxon>Chordata</taxon>
        <taxon>Craniata</taxon>
        <taxon>Vertebrata</taxon>
        <taxon>Euteleostomi</taxon>
        <taxon>Actinopterygii</taxon>
        <taxon>Neopterygii</taxon>
        <taxon>Teleostei</taxon>
        <taxon>Neoteleostei</taxon>
        <taxon>Acanthomorphata</taxon>
        <taxon>Eupercaria</taxon>
        <taxon>Perciformes</taxon>
        <taxon>Cottioidei</taxon>
        <taxon>Cottales</taxon>
        <taxon>Liparidae</taxon>
        <taxon>Liparis</taxon>
    </lineage>
</organism>
<keyword evidence="2" id="KW-1185">Reference proteome</keyword>
<proteinExistence type="predicted"/>
<evidence type="ECO:0000313" key="2">
    <source>
        <dbReference type="Proteomes" id="UP000314294"/>
    </source>
</evidence>
<sequence>MLYGCFQFRADDAISSSPCYHTLLTPATNATFIAVLFPVSSPLPPLASSVSLPGACPLRLTSRSVARAAVK</sequence>
<reference evidence="1 2" key="1">
    <citation type="submission" date="2019-03" db="EMBL/GenBank/DDBJ databases">
        <title>First draft genome of Liparis tanakae, snailfish: a comprehensive survey of snailfish specific genes.</title>
        <authorList>
            <person name="Kim W."/>
            <person name="Song I."/>
            <person name="Jeong J.-H."/>
            <person name="Kim D."/>
            <person name="Kim S."/>
            <person name="Ryu S."/>
            <person name="Song J.Y."/>
            <person name="Lee S.K."/>
        </authorList>
    </citation>
    <scope>NUCLEOTIDE SEQUENCE [LARGE SCALE GENOMIC DNA]</scope>
    <source>
        <tissue evidence="1">Muscle</tissue>
    </source>
</reference>
<accession>A0A4Z2JH75</accession>
<dbReference type="AlphaFoldDB" id="A0A4Z2JH75"/>